<dbReference type="AlphaFoldDB" id="A0A2M4DNG4"/>
<reference evidence="2" key="1">
    <citation type="submission" date="2018-01" db="EMBL/GenBank/DDBJ databases">
        <title>An insight into the sialome of Amazonian anophelines.</title>
        <authorList>
            <person name="Ribeiro J.M."/>
            <person name="Scarpassa V."/>
            <person name="Calvo E."/>
        </authorList>
    </citation>
    <scope>NUCLEOTIDE SEQUENCE</scope>
</reference>
<evidence type="ECO:0000256" key="1">
    <source>
        <dbReference type="SAM" id="SignalP"/>
    </source>
</evidence>
<organism evidence="2">
    <name type="scientific">Anopheles darlingi</name>
    <name type="common">Mosquito</name>
    <dbReference type="NCBI Taxonomy" id="43151"/>
    <lineage>
        <taxon>Eukaryota</taxon>
        <taxon>Metazoa</taxon>
        <taxon>Ecdysozoa</taxon>
        <taxon>Arthropoda</taxon>
        <taxon>Hexapoda</taxon>
        <taxon>Insecta</taxon>
        <taxon>Pterygota</taxon>
        <taxon>Neoptera</taxon>
        <taxon>Endopterygota</taxon>
        <taxon>Diptera</taxon>
        <taxon>Nematocera</taxon>
        <taxon>Culicoidea</taxon>
        <taxon>Culicidae</taxon>
        <taxon>Anophelinae</taxon>
        <taxon>Anopheles</taxon>
    </lineage>
</organism>
<proteinExistence type="predicted"/>
<name>A0A2M4DNG4_ANODA</name>
<evidence type="ECO:0000313" key="2">
    <source>
        <dbReference type="EMBL" id="MBW79103.1"/>
    </source>
</evidence>
<dbReference type="EMBL" id="GGFL01014925">
    <property type="protein sequence ID" value="MBW79103.1"/>
    <property type="molecule type" value="Transcribed_RNA"/>
</dbReference>
<sequence length="103" mass="11039">MSLSLSLALVLSCSLSLNGGCCFGANKDACVRLLLLLLLRESPSLISSLLQHFPIPPSPKMVPTIELCDSPALSRQLALSDLGRILQTSHTHTHICTGTREQS</sequence>
<keyword evidence="1" id="KW-0732">Signal</keyword>
<feature type="signal peptide" evidence="1">
    <location>
        <begin position="1"/>
        <end position="19"/>
    </location>
</feature>
<feature type="chain" id="PRO_5014818172" evidence="1">
    <location>
        <begin position="20"/>
        <end position="103"/>
    </location>
</feature>
<protein>
    <submittedName>
        <fullName evidence="2">Putative secreted protein</fullName>
    </submittedName>
</protein>
<accession>A0A2M4DNG4</accession>